<dbReference type="PROSITE" id="PS50008">
    <property type="entry name" value="PIPLC_Y_DOMAIN"/>
    <property type="match status" value="1"/>
</dbReference>
<evidence type="ECO:0000256" key="7">
    <source>
        <dbReference type="SAM" id="MobiDB-lite"/>
    </source>
</evidence>
<dbReference type="EMBL" id="RIBY02002023">
    <property type="protein sequence ID" value="KAH9826161.1"/>
    <property type="molecule type" value="Genomic_DNA"/>
</dbReference>
<dbReference type="InterPro" id="IPR035892">
    <property type="entry name" value="C2_domain_sf"/>
</dbReference>
<evidence type="ECO:0000313" key="11">
    <source>
        <dbReference type="EMBL" id="KAH9826161.1"/>
    </source>
</evidence>
<dbReference type="Gene3D" id="2.60.40.150">
    <property type="entry name" value="C2 domain"/>
    <property type="match status" value="1"/>
</dbReference>
<feature type="compositionally biased region" description="Basic and acidic residues" evidence="7">
    <location>
        <begin position="1112"/>
        <end position="1137"/>
    </location>
</feature>
<gene>
    <name evidence="11" type="ORF">Tdes44962_MAKER03678</name>
</gene>
<keyword evidence="3 6" id="KW-0442">Lipid degradation</keyword>
<dbReference type="CDD" id="cd08598">
    <property type="entry name" value="PI-PLC1c_yeast"/>
    <property type="match status" value="1"/>
</dbReference>
<organism evidence="11 12">
    <name type="scientific">Teratosphaeria destructans</name>
    <dbReference type="NCBI Taxonomy" id="418781"/>
    <lineage>
        <taxon>Eukaryota</taxon>
        <taxon>Fungi</taxon>
        <taxon>Dikarya</taxon>
        <taxon>Ascomycota</taxon>
        <taxon>Pezizomycotina</taxon>
        <taxon>Dothideomycetes</taxon>
        <taxon>Dothideomycetidae</taxon>
        <taxon>Mycosphaerellales</taxon>
        <taxon>Teratosphaeriaceae</taxon>
        <taxon>Teratosphaeria</taxon>
    </lineage>
</organism>
<dbReference type="SUPFAM" id="SSF47473">
    <property type="entry name" value="EF-hand"/>
    <property type="match status" value="1"/>
</dbReference>
<dbReference type="Gene3D" id="3.20.20.190">
    <property type="entry name" value="Phosphatidylinositol (PI) phosphodiesterase"/>
    <property type="match status" value="2"/>
</dbReference>
<keyword evidence="4 6" id="KW-0443">Lipid metabolism</keyword>
<feature type="region of interest" description="Disordered" evidence="7">
    <location>
        <begin position="72"/>
        <end position="154"/>
    </location>
</feature>
<dbReference type="GO" id="GO:0016042">
    <property type="term" value="P:lipid catabolic process"/>
    <property type="evidence" value="ECO:0007669"/>
    <property type="project" value="UniProtKB-KW"/>
</dbReference>
<dbReference type="SUPFAM" id="SSF49562">
    <property type="entry name" value="C2 domain (Calcium/lipid-binding domain, CaLB)"/>
    <property type="match status" value="1"/>
</dbReference>
<dbReference type="InterPro" id="IPR017946">
    <property type="entry name" value="PLC-like_Pdiesterase_TIM-brl"/>
</dbReference>
<dbReference type="PANTHER" id="PTHR10336:SF36">
    <property type="entry name" value="1-PHOSPHATIDYLINOSITOL 4,5-BISPHOSPHATE PHOSPHODIESTERASE BETA-4"/>
    <property type="match status" value="1"/>
</dbReference>
<feature type="region of interest" description="Disordered" evidence="7">
    <location>
        <begin position="947"/>
        <end position="969"/>
    </location>
</feature>
<dbReference type="PANTHER" id="PTHR10336">
    <property type="entry name" value="PHOSPHOINOSITIDE-SPECIFIC PHOSPHOLIPASE C FAMILY PROTEIN"/>
    <property type="match status" value="1"/>
</dbReference>
<reference evidence="11 12" key="2">
    <citation type="journal article" date="2021" name="Curr. Genet.">
        <title>Genetic response to nitrogen starvation in the aggressive Eucalyptus foliar pathogen Teratosphaeria destructans.</title>
        <authorList>
            <person name="Havenga M."/>
            <person name="Wingfield B.D."/>
            <person name="Wingfield M.J."/>
            <person name="Dreyer L.L."/>
            <person name="Roets F."/>
            <person name="Aylward J."/>
        </authorList>
    </citation>
    <scope>NUCLEOTIDE SEQUENCE [LARGE SCALE GENOMIC DNA]</scope>
    <source>
        <strain evidence="11">CMW44962</strain>
    </source>
</reference>
<evidence type="ECO:0000256" key="2">
    <source>
        <dbReference type="ARBA" id="ARBA00022801"/>
    </source>
</evidence>
<dbReference type="EC" id="3.1.4.11" evidence="1 6"/>
<dbReference type="SMART" id="SM00148">
    <property type="entry name" value="PLCXc"/>
    <property type="match status" value="1"/>
</dbReference>
<dbReference type="Gene3D" id="2.30.29.30">
    <property type="entry name" value="Pleckstrin-homology domain (PH domain)/Phosphotyrosine-binding domain (PTB)"/>
    <property type="match status" value="1"/>
</dbReference>
<dbReference type="CDD" id="cd00275">
    <property type="entry name" value="C2_PLC_like"/>
    <property type="match status" value="1"/>
</dbReference>
<dbReference type="InterPro" id="IPR002048">
    <property type="entry name" value="EF_hand_dom"/>
</dbReference>
<accession>A0A9W7W116</accession>
<evidence type="ECO:0000256" key="6">
    <source>
        <dbReference type="RuleBase" id="RU361133"/>
    </source>
</evidence>
<keyword evidence="2 6" id="KW-0378">Hydrolase</keyword>
<evidence type="ECO:0000256" key="1">
    <source>
        <dbReference type="ARBA" id="ARBA00012368"/>
    </source>
</evidence>
<dbReference type="GO" id="GO:0004435">
    <property type="term" value="F:phosphatidylinositol-4,5-bisphosphate phospholipase C activity"/>
    <property type="evidence" value="ECO:0007669"/>
    <property type="project" value="UniProtKB-EC"/>
</dbReference>
<dbReference type="InterPro" id="IPR001711">
    <property type="entry name" value="PLipase_C_Pinositol-sp_Y"/>
</dbReference>
<sequence>MSTMGVAMTVTPSSTTHSSPFPSRSSSINAVRSRSAFANDHAYETNGTAPAYASPAMLPRSVMSDRGAFADRISERSPSPHPRGPPATAMAEAISASRSPGLIRRLSRGATNKLRRRASTNHMRNVRDHRDQSAGPVLSRRRSDSNGASDLGEMSDFELDSTAEDISEEQALPPLPPVLPNGLGICVPRASDLSSQFEGGVADSVPATLQVGTWLDRLSKKKKKTVKFWLDAGTARVCWSGKVSNKSFGIDDVVAVRRGVQSRNARDDIHVAPEDEDRLLTIVYALDDRSERRPTKALHLLMPSEMLMNAWTQAVDHVTTERAASMKALSSSSEKSEKGMAILWRQAFQQKGPDEEELFKLDDARRLCRQLQINCSNHTVAVHFKNADVDGTGALSYSQYRDFVQSFKERKDIQHLHRNIKHGLDSEIELNEFLSFLRDDQGIDVERDRVPWEAIFDKYARPITNRAALPDAPISTTQKGMDVKAFQNFLTSSHNGALLPVKTEATLDRPLNEYFISSSHNTYLLGYQVRGTSSVEGYINALIGACRCIEIDCWDGDDGRPFVTHGRTLTSKIPFEDCVSVIAKYAFHSSPYPLIVSLEVHCNPDQQSAMVDLMYKHFGTMMVTEPIMSNSAVLPSPEELRERILIKVKASDDNDQSQLLADASNGRSRARSLSSALNGSTTLNTRSPSVDRVFYSSSLAASSVATSPSEFGGPTSTPRGSTTSGPTSTTPTSSDESDEGSVAAMKADPPPTSKIVPKLGRLGVYTQGISFPKAYGFSDPKAKTYNHIFSFSEDTFSRHSSRKQEGGSKAQLQKHNLAHLMRVYPGRRKIWSQNFNPLPMWRLGVQMVALNWQTYDVHQQVNRAMFAAGSDSLGYVLKPEELRPTKHTPIVVDTTTDAAGKSKKDKKIVRFSVEIISAQRLPRPRDVNVEAGMNPYIEFEMYAAEDKERGTASGEGGTDASAADGSLGYDSPLRKRTKVVHGNGFDPSFNEPISMQVVTKHPSLIFVRWTVWHQADLRRTSGNNVQLATFTAKLSSLQQGYRHLPLFNPQGERYQEAKLFVKIRKETPKPAPEDEVNLSFTEFPSSPRPDPFRADRSWPRRIFSRNPSTNGRKRDTDSERGLLSRTSSMDRESFRST</sequence>
<feature type="domain" description="EF-hand" evidence="10">
    <location>
        <begin position="384"/>
        <end position="410"/>
    </location>
</feature>
<protein>
    <recommendedName>
        <fullName evidence="1 6">Phosphoinositide phospholipase C</fullName>
        <ecNumber evidence="1 6">3.1.4.11</ecNumber>
    </recommendedName>
</protein>
<feature type="compositionally biased region" description="Low complexity" evidence="7">
    <location>
        <begin position="11"/>
        <end position="27"/>
    </location>
</feature>
<dbReference type="InterPro" id="IPR001192">
    <property type="entry name" value="PI-PLC_fam"/>
</dbReference>
<evidence type="ECO:0000256" key="3">
    <source>
        <dbReference type="ARBA" id="ARBA00022963"/>
    </source>
</evidence>
<feature type="region of interest" description="Disordered" evidence="7">
    <location>
        <begin position="1069"/>
        <end position="1137"/>
    </location>
</feature>
<dbReference type="GO" id="GO:0048015">
    <property type="term" value="P:phosphatidylinositol-mediated signaling"/>
    <property type="evidence" value="ECO:0007669"/>
    <property type="project" value="TreeGrafter"/>
</dbReference>
<dbReference type="Pfam" id="PF00388">
    <property type="entry name" value="PI-PLC-X"/>
    <property type="match status" value="1"/>
</dbReference>
<name>A0A9W7W116_9PEZI</name>
<feature type="compositionally biased region" description="Low complexity" evidence="7">
    <location>
        <begin position="704"/>
        <end position="734"/>
    </location>
</feature>
<feature type="region of interest" description="Disordered" evidence="7">
    <location>
        <begin position="704"/>
        <end position="755"/>
    </location>
</feature>
<feature type="region of interest" description="Disordered" evidence="7">
    <location>
        <begin position="1"/>
        <end position="29"/>
    </location>
</feature>
<evidence type="ECO:0000259" key="10">
    <source>
        <dbReference type="PROSITE" id="PS50222"/>
    </source>
</evidence>
<dbReference type="SUPFAM" id="SSF51695">
    <property type="entry name" value="PLC-like phosphodiesterases"/>
    <property type="match status" value="1"/>
</dbReference>
<dbReference type="InterPro" id="IPR000909">
    <property type="entry name" value="PLipase_C_PInositol-sp_X_dom"/>
</dbReference>
<feature type="domain" description="C2" evidence="8">
    <location>
        <begin position="892"/>
        <end position="1048"/>
    </location>
</feature>
<evidence type="ECO:0000259" key="9">
    <source>
        <dbReference type="PROSITE" id="PS50008"/>
    </source>
</evidence>
<dbReference type="Pfam" id="PF00387">
    <property type="entry name" value="PI-PLC-Y"/>
    <property type="match status" value="1"/>
</dbReference>
<dbReference type="PROSITE" id="PS50004">
    <property type="entry name" value="C2"/>
    <property type="match status" value="1"/>
</dbReference>
<dbReference type="Gene3D" id="1.10.238.10">
    <property type="entry name" value="EF-hand"/>
    <property type="match status" value="1"/>
</dbReference>
<dbReference type="SMART" id="SM00149">
    <property type="entry name" value="PLCYc"/>
    <property type="match status" value="1"/>
</dbReference>
<proteinExistence type="predicted"/>
<feature type="domain" description="PI-PLC Y-box" evidence="9">
    <location>
        <begin position="759"/>
        <end position="883"/>
    </location>
</feature>
<dbReference type="AlphaFoldDB" id="A0A9W7W116"/>
<dbReference type="Proteomes" id="UP001138500">
    <property type="component" value="Unassembled WGS sequence"/>
</dbReference>
<dbReference type="InterPro" id="IPR000008">
    <property type="entry name" value="C2_dom"/>
</dbReference>
<evidence type="ECO:0000313" key="12">
    <source>
        <dbReference type="Proteomes" id="UP001138500"/>
    </source>
</evidence>
<dbReference type="Pfam" id="PF00168">
    <property type="entry name" value="C2"/>
    <property type="match status" value="1"/>
</dbReference>
<evidence type="ECO:0000256" key="5">
    <source>
        <dbReference type="ARBA" id="ARBA00023224"/>
    </source>
</evidence>
<reference evidence="11 12" key="1">
    <citation type="journal article" date="2018" name="IMA Fungus">
        <title>IMA Genome-F 10: Nine draft genome sequences of Claviceps purpurea s.lat., including C. arundinis, C. humidiphila, and C. cf. spartinae, pseudomolecules for the pitch canker pathogen Fusarium circinatum, draft genome of Davidsoniella eucalypti, Grosmannia galeiformis, Quambalaria eucalypti, and Teratosphaeria destructans.</title>
        <authorList>
            <person name="Wingfield B.D."/>
            <person name="Liu M."/>
            <person name="Nguyen H.D."/>
            <person name="Lane F.A."/>
            <person name="Morgan S.W."/>
            <person name="De Vos L."/>
            <person name="Wilken P.M."/>
            <person name="Duong T.A."/>
            <person name="Aylward J."/>
            <person name="Coetzee M.P."/>
            <person name="Dadej K."/>
            <person name="De Beer Z.W."/>
            <person name="Findlay W."/>
            <person name="Havenga M."/>
            <person name="Kolarik M."/>
            <person name="Menzies J.G."/>
            <person name="Naidoo K."/>
            <person name="Pochopski O."/>
            <person name="Shoukouhi P."/>
            <person name="Santana Q.C."/>
            <person name="Seifert K.A."/>
            <person name="Soal N."/>
            <person name="Steenkamp E.T."/>
            <person name="Tatham C.T."/>
            <person name="van der Nest M.A."/>
            <person name="Wingfield M.J."/>
        </authorList>
    </citation>
    <scope>NUCLEOTIDE SEQUENCE [LARGE SCALE GENOMIC DNA]</scope>
    <source>
        <strain evidence="11">CMW44962</strain>
    </source>
</reference>
<keyword evidence="12" id="KW-1185">Reference proteome</keyword>
<comment type="caution">
    <text evidence="11">The sequence shown here is derived from an EMBL/GenBank/DDBJ whole genome shotgun (WGS) entry which is preliminary data.</text>
</comment>
<dbReference type="GO" id="GO:0005509">
    <property type="term" value="F:calcium ion binding"/>
    <property type="evidence" value="ECO:0007669"/>
    <property type="project" value="InterPro"/>
</dbReference>
<dbReference type="CDD" id="cd16207">
    <property type="entry name" value="EFh_ScPlc1p_like"/>
    <property type="match status" value="1"/>
</dbReference>
<evidence type="ECO:0000259" key="8">
    <source>
        <dbReference type="PROSITE" id="PS50004"/>
    </source>
</evidence>
<comment type="catalytic activity">
    <reaction evidence="6">
        <text>a 1,2-diacyl-sn-glycero-3-phospho-(1D-myo-inositol-4,5-bisphosphate) + H2O = 1D-myo-inositol 1,4,5-trisphosphate + a 1,2-diacyl-sn-glycerol + H(+)</text>
        <dbReference type="Rhea" id="RHEA:33179"/>
        <dbReference type="ChEBI" id="CHEBI:15377"/>
        <dbReference type="ChEBI" id="CHEBI:15378"/>
        <dbReference type="ChEBI" id="CHEBI:17815"/>
        <dbReference type="ChEBI" id="CHEBI:58456"/>
        <dbReference type="ChEBI" id="CHEBI:203600"/>
        <dbReference type="EC" id="3.1.4.11"/>
    </reaction>
</comment>
<dbReference type="SMART" id="SM00239">
    <property type="entry name" value="C2"/>
    <property type="match status" value="1"/>
</dbReference>
<dbReference type="InterPro" id="IPR011992">
    <property type="entry name" value="EF-hand-dom_pair"/>
</dbReference>
<dbReference type="InterPro" id="IPR011993">
    <property type="entry name" value="PH-like_dom_sf"/>
</dbReference>
<dbReference type="PRINTS" id="PR00390">
    <property type="entry name" value="PHPHLIPASEC"/>
</dbReference>
<keyword evidence="5" id="KW-0807">Transducer</keyword>
<feature type="compositionally biased region" description="Low complexity" evidence="7">
    <location>
        <begin position="663"/>
        <end position="680"/>
    </location>
</feature>
<dbReference type="PROSITE" id="PS50007">
    <property type="entry name" value="PIPLC_X_DOMAIN"/>
    <property type="match status" value="1"/>
</dbReference>
<dbReference type="GO" id="GO:0051209">
    <property type="term" value="P:release of sequestered calcium ion into cytosol"/>
    <property type="evidence" value="ECO:0007669"/>
    <property type="project" value="TreeGrafter"/>
</dbReference>
<dbReference type="PROSITE" id="PS50222">
    <property type="entry name" value="EF_HAND_2"/>
    <property type="match status" value="1"/>
</dbReference>
<dbReference type="OrthoDB" id="269822at2759"/>
<evidence type="ECO:0000256" key="4">
    <source>
        <dbReference type="ARBA" id="ARBA00023098"/>
    </source>
</evidence>
<feature type="region of interest" description="Disordered" evidence="7">
    <location>
        <begin position="657"/>
        <end position="682"/>
    </location>
</feature>